<dbReference type="Pfam" id="PF16209">
    <property type="entry name" value="PhoLip_ATPase_N"/>
    <property type="match status" value="1"/>
</dbReference>
<feature type="domain" description="P-type ATPase A" evidence="2">
    <location>
        <begin position="135"/>
        <end position="276"/>
    </location>
</feature>
<keyword evidence="5" id="KW-1185">Reference proteome</keyword>
<protein>
    <submittedName>
        <fullName evidence="4">Aminophospholipid-translocase</fullName>
    </submittedName>
</protein>
<evidence type="ECO:0000256" key="1">
    <source>
        <dbReference type="SAM" id="Phobius"/>
    </source>
</evidence>
<proteinExistence type="predicted"/>
<evidence type="ECO:0000313" key="5">
    <source>
        <dbReference type="Proteomes" id="UP001143981"/>
    </source>
</evidence>
<keyword evidence="1" id="KW-0472">Membrane</keyword>
<dbReference type="SUPFAM" id="SSF81665">
    <property type="entry name" value="Calcium ATPase, transmembrane domain M"/>
    <property type="match status" value="1"/>
</dbReference>
<feature type="domain" description="P-type ATPase N-terminal" evidence="3">
    <location>
        <begin position="46"/>
        <end position="102"/>
    </location>
</feature>
<dbReference type="SUPFAM" id="SSF81653">
    <property type="entry name" value="Calcium ATPase, transduction domain A"/>
    <property type="match status" value="1"/>
</dbReference>
<evidence type="ECO:0000259" key="3">
    <source>
        <dbReference type="Pfam" id="PF16209"/>
    </source>
</evidence>
<dbReference type="Proteomes" id="UP001143981">
    <property type="component" value="Unassembled WGS sequence"/>
</dbReference>
<keyword evidence="1" id="KW-1133">Transmembrane helix</keyword>
<feature type="transmembrane region" description="Helical" evidence="1">
    <location>
        <begin position="96"/>
        <end position="115"/>
    </location>
</feature>
<sequence>MAAASDLDNTDYQHAIPVLAAAATAGGGKVGKARTEPLNPVDRTGKRSRYPANVVSNNRYNVITFLPIVLFEQFKFFFNLYFLLVALSQLVPQLRIGYLFTYVGPLVFVLLVTMGKELHDDFGRRRRDKEANSQKYQLLTSDGPRVVPSAKLGVGDLVLIEKNQRVPADVLLLRTTESSGACFVRTDQLDGETDWKLRVAVPFTQKLANAQDLFGVHGAVYADAPHKDIYDFVGNLSVDNGVTVPLTVENTMWANTTLASGTAVGYVIYTGRDTRAAMNTGHAKTKVGILDTEVNRL</sequence>
<dbReference type="Pfam" id="PF00122">
    <property type="entry name" value="E1-E2_ATPase"/>
    <property type="match status" value="1"/>
</dbReference>
<dbReference type="GO" id="GO:0005768">
    <property type="term" value="C:endosome"/>
    <property type="evidence" value="ECO:0007669"/>
    <property type="project" value="TreeGrafter"/>
</dbReference>
<organism evidence="4 5">
    <name type="scientific">Coemansia biformis</name>
    <dbReference type="NCBI Taxonomy" id="1286918"/>
    <lineage>
        <taxon>Eukaryota</taxon>
        <taxon>Fungi</taxon>
        <taxon>Fungi incertae sedis</taxon>
        <taxon>Zoopagomycota</taxon>
        <taxon>Kickxellomycotina</taxon>
        <taxon>Kickxellomycetes</taxon>
        <taxon>Kickxellales</taxon>
        <taxon>Kickxellaceae</taxon>
        <taxon>Coemansia</taxon>
    </lineage>
</organism>
<dbReference type="InterPro" id="IPR023298">
    <property type="entry name" value="ATPase_P-typ_TM_dom_sf"/>
</dbReference>
<evidence type="ECO:0000259" key="2">
    <source>
        <dbReference type="Pfam" id="PF00122"/>
    </source>
</evidence>
<dbReference type="GO" id="GO:0045332">
    <property type="term" value="P:phospholipid translocation"/>
    <property type="evidence" value="ECO:0007669"/>
    <property type="project" value="TreeGrafter"/>
</dbReference>
<dbReference type="GO" id="GO:0005886">
    <property type="term" value="C:plasma membrane"/>
    <property type="evidence" value="ECO:0007669"/>
    <property type="project" value="TreeGrafter"/>
</dbReference>
<dbReference type="PANTHER" id="PTHR24092">
    <property type="entry name" value="PROBABLE PHOSPHOLIPID-TRANSPORTING ATPASE"/>
    <property type="match status" value="1"/>
</dbReference>
<reference evidence="4" key="1">
    <citation type="submission" date="2022-07" db="EMBL/GenBank/DDBJ databases">
        <title>Phylogenomic reconstructions and comparative analyses of Kickxellomycotina fungi.</title>
        <authorList>
            <person name="Reynolds N.K."/>
            <person name="Stajich J.E."/>
            <person name="Barry K."/>
            <person name="Grigoriev I.V."/>
            <person name="Crous P."/>
            <person name="Smith M.E."/>
        </authorList>
    </citation>
    <scope>NUCLEOTIDE SEQUENCE</scope>
    <source>
        <strain evidence="4">BCRC 34381</strain>
    </source>
</reference>
<dbReference type="GO" id="GO:0005802">
    <property type="term" value="C:trans-Golgi network"/>
    <property type="evidence" value="ECO:0007669"/>
    <property type="project" value="TreeGrafter"/>
</dbReference>
<dbReference type="InterPro" id="IPR032631">
    <property type="entry name" value="P-type_ATPase_N"/>
</dbReference>
<name>A0A9W8CUT0_9FUNG</name>
<keyword evidence="1" id="KW-0812">Transmembrane</keyword>
<comment type="caution">
    <text evidence="4">The sequence shown here is derived from an EMBL/GenBank/DDBJ whole genome shotgun (WGS) entry which is preliminary data.</text>
</comment>
<dbReference type="InterPro" id="IPR008250">
    <property type="entry name" value="ATPase_P-typ_transduc_dom_A_sf"/>
</dbReference>
<feature type="non-terminal residue" evidence="4">
    <location>
        <position position="297"/>
    </location>
</feature>
<dbReference type="EMBL" id="JANBOI010001430">
    <property type="protein sequence ID" value="KAJ1726671.1"/>
    <property type="molecule type" value="Genomic_DNA"/>
</dbReference>
<dbReference type="GO" id="GO:0140326">
    <property type="term" value="F:ATPase-coupled intramembrane lipid transporter activity"/>
    <property type="evidence" value="ECO:0007669"/>
    <property type="project" value="TreeGrafter"/>
</dbReference>
<dbReference type="GO" id="GO:0006890">
    <property type="term" value="P:retrograde vesicle-mediated transport, Golgi to endoplasmic reticulum"/>
    <property type="evidence" value="ECO:0007669"/>
    <property type="project" value="TreeGrafter"/>
</dbReference>
<accession>A0A9W8CUT0</accession>
<dbReference type="AlphaFoldDB" id="A0A9W8CUT0"/>
<dbReference type="InterPro" id="IPR059000">
    <property type="entry name" value="ATPase_P-type_domA"/>
</dbReference>
<dbReference type="Gene3D" id="2.70.150.10">
    <property type="entry name" value="Calcium-transporting ATPase, cytoplasmic transduction domain A"/>
    <property type="match status" value="1"/>
</dbReference>
<dbReference type="PANTHER" id="PTHR24092:SF5">
    <property type="entry name" value="PHOSPHOLIPID-TRANSPORTING ATPASE"/>
    <property type="match status" value="1"/>
</dbReference>
<dbReference type="GO" id="GO:0006897">
    <property type="term" value="P:endocytosis"/>
    <property type="evidence" value="ECO:0007669"/>
    <property type="project" value="TreeGrafter"/>
</dbReference>
<dbReference type="OrthoDB" id="377733at2759"/>
<gene>
    <name evidence="4" type="primary">NEO1_2</name>
    <name evidence="4" type="ORF">LPJ61_005033</name>
</gene>
<evidence type="ECO:0000313" key="4">
    <source>
        <dbReference type="EMBL" id="KAJ1726671.1"/>
    </source>
</evidence>
<feature type="transmembrane region" description="Helical" evidence="1">
    <location>
        <begin position="62"/>
        <end position="84"/>
    </location>
</feature>